<organism evidence="1 2">
    <name type="scientific">Mesorhizobium plurifarium</name>
    <dbReference type="NCBI Taxonomy" id="69974"/>
    <lineage>
        <taxon>Bacteria</taxon>
        <taxon>Pseudomonadati</taxon>
        <taxon>Pseudomonadota</taxon>
        <taxon>Alphaproteobacteria</taxon>
        <taxon>Hyphomicrobiales</taxon>
        <taxon>Phyllobacteriaceae</taxon>
        <taxon>Mesorhizobium</taxon>
    </lineage>
</organism>
<protein>
    <submittedName>
        <fullName evidence="1">Uncharacterized protein</fullName>
    </submittedName>
</protein>
<evidence type="ECO:0000313" key="1">
    <source>
        <dbReference type="EMBL" id="CDX54225.1"/>
    </source>
</evidence>
<gene>
    <name evidence="1" type="ORF">MPL3365_190098</name>
</gene>
<proteinExistence type="predicted"/>
<dbReference type="EMBL" id="CCNE01000011">
    <property type="protein sequence ID" value="CDX54225.1"/>
    <property type="molecule type" value="Genomic_DNA"/>
</dbReference>
<accession>A0A090G7U7</accession>
<dbReference type="Proteomes" id="UP000046122">
    <property type="component" value="Unassembled WGS sequence"/>
</dbReference>
<reference evidence="1 2" key="1">
    <citation type="submission" date="2014-08" db="EMBL/GenBank/DDBJ databases">
        <authorList>
            <person name="Moulin Lionel"/>
        </authorList>
    </citation>
    <scope>NUCLEOTIDE SEQUENCE [LARGE SCALE GENOMIC DNA]</scope>
</reference>
<name>A0A090G7U7_MESPL</name>
<dbReference type="AlphaFoldDB" id="A0A090G7U7"/>
<sequence length="100" mass="10813">MISNAVISFASALATHGAASEPAVTAALAARNLRLDKFPDITISSWFDWSVHPGTADDFQPRQPSGVLLPPLDCVDWFPNDACERPGDRHLRSNTPRSVA</sequence>
<evidence type="ECO:0000313" key="2">
    <source>
        <dbReference type="Proteomes" id="UP000046122"/>
    </source>
</evidence>